<proteinExistence type="inferred from homology"/>
<keyword evidence="2 4" id="KW-0456">Lyase</keyword>
<evidence type="ECO:0000313" key="5">
    <source>
        <dbReference type="Proteomes" id="UP000027778"/>
    </source>
</evidence>
<dbReference type="OrthoDB" id="9775794at2"/>
<evidence type="ECO:0000313" key="4">
    <source>
        <dbReference type="EMBL" id="KEK22432.1"/>
    </source>
</evidence>
<protein>
    <submittedName>
        <fullName evidence="4">Enoyl-CoA hydratase</fullName>
        <ecNumber evidence="4">4.2.1.17</ecNumber>
    </submittedName>
</protein>
<gene>
    <name evidence="4" type="ORF">BAGA_19315</name>
</gene>
<dbReference type="eggNOG" id="COG1024">
    <property type="taxonomic scope" value="Bacteria"/>
</dbReference>
<dbReference type="GO" id="GO:0004300">
    <property type="term" value="F:enoyl-CoA hydratase activity"/>
    <property type="evidence" value="ECO:0007669"/>
    <property type="project" value="UniProtKB-EC"/>
</dbReference>
<reference evidence="4 5" key="1">
    <citation type="submission" date="2014-06" db="EMBL/GenBank/DDBJ databases">
        <title>Draft genome sequence of Bacillus gaemokensis JCM 15801 (MCCC 1A00707).</title>
        <authorList>
            <person name="Lai Q."/>
            <person name="Liu Y."/>
            <person name="Shao Z."/>
        </authorList>
    </citation>
    <scope>NUCLEOTIDE SEQUENCE [LARGE SCALE GENOMIC DNA]</scope>
    <source>
        <strain evidence="4 5">JCM 15801</strain>
    </source>
</reference>
<dbReference type="RefSeq" id="WP_033677464.1">
    <property type="nucleotide sequence ID" value="NZ_JOTM01000031.1"/>
</dbReference>
<evidence type="ECO:0000256" key="3">
    <source>
        <dbReference type="RuleBase" id="RU003707"/>
    </source>
</evidence>
<dbReference type="InterPro" id="IPR029045">
    <property type="entry name" value="ClpP/crotonase-like_dom_sf"/>
</dbReference>
<name>A0A073K7M3_9BACI</name>
<evidence type="ECO:0000256" key="2">
    <source>
        <dbReference type="ARBA" id="ARBA00023239"/>
    </source>
</evidence>
<dbReference type="GO" id="GO:0006635">
    <property type="term" value="P:fatty acid beta-oxidation"/>
    <property type="evidence" value="ECO:0007669"/>
    <property type="project" value="TreeGrafter"/>
</dbReference>
<accession>A0A073K7M3</accession>
<dbReference type="PROSITE" id="PS00166">
    <property type="entry name" value="ENOYL_COA_HYDRATASE"/>
    <property type="match status" value="1"/>
</dbReference>
<dbReference type="InterPro" id="IPR018376">
    <property type="entry name" value="Enoyl-CoA_hyd/isom_CS"/>
</dbReference>
<dbReference type="Pfam" id="PF00378">
    <property type="entry name" value="ECH_1"/>
    <property type="match status" value="1"/>
</dbReference>
<dbReference type="FunFam" id="3.90.226.10:FF:000009">
    <property type="entry name" value="Carnitinyl-CoA dehydratase"/>
    <property type="match status" value="1"/>
</dbReference>
<dbReference type="STRING" id="574375.AZF08_17925"/>
<dbReference type="NCBIfam" id="NF005802">
    <property type="entry name" value="PRK07657.1"/>
    <property type="match status" value="1"/>
</dbReference>
<comment type="caution">
    <text evidence="4">The sequence shown here is derived from an EMBL/GenBank/DDBJ whole genome shotgun (WGS) entry which is preliminary data.</text>
</comment>
<dbReference type="SUPFAM" id="SSF52096">
    <property type="entry name" value="ClpP/crotonase"/>
    <property type="match status" value="1"/>
</dbReference>
<dbReference type="PANTHER" id="PTHR11941">
    <property type="entry name" value="ENOYL-COA HYDRATASE-RELATED"/>
    <property type="match status" value="1"/>
</dbReference>
<comment type="similarity">
    <text evidence="1 3">Belongs to the enoyl-CoA hydratase/isomerase family.</text>
</comment>
<evidence type="ECO:0000256" key="1">
    <source>
        <dbReference type="ARBA" id="ARBA00005254"/>
    </source>
</evidence>
<keyword evidence="5" id="KW-1185">Reference proteome</keyword>
<dbReference type="InterPro" id="IPR001753">
    <property type="entry name" value="Enoyl-CoA_hydra/iso"/>
</dbReference>
<dbReference type="AlphaFoldDB" id="A0A073K7M3"/>
<dbReference type="FunFam" id="1.10.12.10:FF:000001">
    <property type="entry name" value="Probable enoyl-CoA hydratase, mitochondrial"/>
    <property type="match status" value="1"/>
</dbReference>
<dbReference type="Gene3D" id="1.10.12.10">
    <property type="entry name" value="Lyase 2-enoyl-coa Hydratase, Chain A, domain 2"/>
    <property type="match status" value="1"/>
</dbReference>
<dbReference type="EC" id="4.2.1.17" evidence="4"/>
<organism evidence="4 5">
    <name type="scientific">Bacillus gaemokensis</name>
    <dbReference type="NCBI Taxonomy" id="574375"/>
    <lineage>
        <taxon>Bacteria</taxon>
        <taxon>Bacillati</taxon>
        <taxon>Bacillota</taxon>
        <taxon>Bacilli</taxon>
        <taxon>Bacillales</taxon>
        <taxon>Bacillaceae</taxon>
        <taxon>Bacillus</taxon>
        <taxon>Bacillus cereus group</taxon>
    </lineage>
</organism>
<dbReference type="CDD" id="cd06558">
    <property type="entry name" value="crotonase-like"/>
    <property type="match status" value="1"/>
</dbReference>
<dbReference type="Gene3D" id="3.90.226.10">
    <property type="entry name" value="2-enoyl-CoA Hydratase, Chain A, domain 1"/>
    <property type="match status" value="1"/>
</dbReference>
<dbReference type="EMBL" id="JOTM01000031">
    <property type="protein sequence ID" value="KEK22432.1"/>
    <property type="molecule type" value="Genomic_DNA"/>
</dbReference>
<dbReference type="Proteomes" id="UP000027778">
    <property type="component" value="Unassembled WGS sequence"/>
</dbReference>
<sequence length="262" mass="28450">MLQLQNISVDYVTPHIVKLTLNRERQANSLSLALLEELQSTLSHLNEEADVRVIILTGAGEKVFCAGADLKERANMNEEQVRHAVGMIRSTMNMVEQLSQPVIAAINGIALGGGTELSLACDFRIAAETASLGLTETSLAIIPGAGGTQRLPRLVGVGRAKELIYTARRVSALEAKEYGMVEYVVSAESLEEKAIEIAERIASNGPVAVRLAKQAISNGIQVDLHTGLQMEKQAYEGVIHTTDRLEGLQAFQEKRKPMYKGE</sequence>
<dbReference type="PANTHER" id="PTHR11941:SF54">
    <property type="entry name" value="ENOYL-COA HYDRATASE, MITOCHONDRIAL"/>
    <property type="match status" value="1"/>
</dbReference>
<dbReference type="InterPro" id="IPR014748">
    <property type="entry name" value="Enoyl-CoA_hydra_C"/>
</dbReference>